<organism evidence="3 4">
    <name type="scientific">Canavalia gladiata</name>
    <name type="common">Sword bean</name>
    <name type="synonym">Dolichos gladiatus</name>
    <dbReference type="NCBI Taxonomy" id="3824"/>
    <lineage>
        <taxon>Eukaryota</taxon>
        <taxon>Viridiplantae</taxon>
        <taxon>Streptophyta</taxon>
        <taxon>Embryophyta</taxon>
        <taxon>Tracheophyta</taxon>
        <taxon>Spermatophyta</taxon>
        <taxon>Magnoliopsida</taxon>
        <taxon>eudicotyledons</taxon>
        <taxon>Gunneridae</taxon>
        <taxon>Pentapetalae</taxon>
        <taxon>rosids</taxon>
        <taxon>fabids</taxon>
        <taxon>Fabales</taxon>
        <taxon>Fabaceae</taxon>
        <taxon>Papilionoideae</taxon>
        <taxon>50 kb inversion clade</taxon>
        <taxon>NPAAA clade</taxon>
        <taxon>indigoferoid/millettioid clade</taxon>
        <taxon>Phaseoleae</taxon>
        <taxon>Canavalia</taxon>
    </lineage>
</organism>
<keyword evidence="4" id="KW-1185">Reference proteome</keyword>
<evidence type="ECO:0000259" key="2">
    <source>
        <dbReference type="Pfam" id="PF05678"/>
    </source>
</evidence>
<evidence type="ECO:0000313" key="4">
    <source>
        <dbReference type="Proteomes" id="UP001367508"/>
    </source>
</evidence>
<dbReference type="InterPro" id="IPR039608">
    <property type="entry name" value="VQ_1/10"/>
</dbReference>
<dbReference type="EMBL" id="JAYMYQ010000001">
    <property type="protein sequence ID" value="KAK7359480.1"/>
    <property type="molecule type" value="Genomic_DNA"/>
</dbReference>
<proteinExistence type="predicted"/>
<dbReference type="AlphaFoldDB" id="A0AAN9R258"/>
<evidence type="ECO:0000256" key="1">
    <source>
        <dbReference type="SAM" id="MobiDB-lite"/>
    </source>
</evidence>
<comment type="caution">
    <text evidence="3">The sequence shown here is derived from an EMBL/GenBank/DDBJ whole genome shotgun (WGS) entry which is preliminary data.</text>
</comment>
<feature type="domain" description="VQ" evidence="2">
    <location>
        <begin position="10"/>
        <end position="35"/>
    </location>
</feature>
<dbReference type="PANTHER" id="PTHR34777">
    <property type="entry name" value="VQ MOTIF-CONTAINING PROTEIN 10"/>
    <property type="match status" value="1"/>
</dbReference>
<protein>
    <recommendedName>
        <fullName evidence="2">VQ domain-containing protein</fullName>
    </recommendedName>
</protein>
<evidence type="ECO:0000313" key="3">
    <source>
        <dbReference type="EMBL" id="KAK7359480.1"/>
    </source>
</evidence>
<dbReference type="Pfam" id="PF05678">
    <property type="entry name" value="VQ"/>
    <property type="match status" value="1"/>
</dbReference>
<name>A0AAN9R258_CANGL</name>
<sequence>MATGPKIVHIETRYVETDAINFRDVVQRLTGKNSSSTNWVPNADAAAAASSSLVAPSDHNKVGTAQHHGVSAKPQEDATATTDNGKKNSVLSSMLLMNMSFEDFDGLLSDFPSMEEFLLL</sequence>
<feature type="region of interest" description="Disordered" evidence="1">
    <location>
        <begin position="50"/>
        <end position="86"/>
    </location>
</feature>
<gene>
    <name evidence="3" type="ORF">VNO77_01440</name>
</gene>
<dbReference type="PANTHER" id="PTHR34777:SF15">
    <property type="entry name" value="VQ MOTIF PROTEIN"/>
    <property type="match status" value="1"/>
</dbReference>
<accession>A0AAN9R258</accession>
<dbReference type="Proteomes" id="UP001367508">
    <property type="component" value="Unassembled WGS sequence"/>
</dbReference>
<dbReference type="InterPro" id="IPR008889">
    <property type="entry name" value="VQ"/>
</dbReference>
<reference evidence="3 4" key="1">
    <citation type="submission" date="2024-01" db="EMBL/GenBank/DDBJ databases">
        <title>The genomes of 5 underutilized Papilionoideae crops provide insights into root nodulation and disease resistanc.</title>
        <authorList>
            <person name="Jiang F."/>
        </authorList>
    </citation>
    <scope>NUCLEOTIDE SEQUENCE [LARGE SCALE GENOMIC DNA]</scope>
    <source>
        <strain evidence="3">LVBAO_FW01</strain>
        <tissue evidence="3">Leaves</tissue>
    </source>
</reference>